<accession>A0AAV9UPY4</accession>
<dbReference type="EMBL" id="JAVHNQ010000005">
    <property type="protein sequence ID" value="KAK6346692.1"/>
    <property type="molecule type" value="Genomic_DNA"/>
</dbReference>
<name>A0AAV9UPY4_9PEZI</name>
<dbReference type="AlphaFoldDB" id="A0AAV9UPY4"/>
<evidence type="ECO:0000313" key="3">
    <source>
        <dbReference type="Proteomes" id="UP001375240"/>
    </source>
</evidence>
<proteinExistence type="predicted"/>
<sequence>MYAKGLMPVTFGISGLHGVHATPRPQTRSSMDALGGSQPQPEWVQPVNTIIVEQQDWDGFAGNPTPGTKVLENPLWYIFQCGYILRAMSGDSDILAYQLSRVLEDNQMNAFRQEYFRTIAPLMTRFLWTQMKRQSDGEWVWLWAQTKHDGDPLPTGIMDSGGILDTSFPRDDRAAQVDSLNPFPRDTLTMKVLLKKLFQNTPEYQPRGPVVYVSDTNFLQAWHTVKQVIENLGPLVERVIEYCNAFKWRQPAGEPQLAVSSLPRQTHVSNRQDIGYGNYLSSFGMTSYENASEDNAWIENGVLGYKLGLDVPNLYTVYASLVNSVYRGALPFIMDMFADLALRANDLGDQTIFGPEVDFALPNFNDFTVTREELEKRPQWSEDRYRTEPWPLAAPLAQTVVGTTN</sequence>
<evidence type="ECO:0000256" key="1">
    <source>
        <dbReference type="SAM" id="MobiDB-lite"/>
    </source>
</evidence>
<dbReference type="Proteomes" id="UP001375240">
    <property type="component" value="Unassembled WGS sequence"/>
</dbReference>
<organism evidence="2 3">
    <name type="scientific">Orbilia brochopaga</name>
    <dbReference type="NCBI Taxonomy" id="3140254"/>
    <lineage>
        <taxon>Eukaryota</taxon>
        <taxon>Fungi</taxon>
        <taxon>Dikarya</taxon>
        <taxon>Ascomycota</taxon>
        <taxon>Pezizomycotina</taxon>
        <taxon>Orbiliomycetes</taxon>
        <taxon>Orbiliales</taxon>
        <taxon>Orbiliaceae</taxon>
        <taxon>Orbilia</taxon>
    </lineage>
</organism>
<comment type="caution">
    <text evidence="2">The sequence shown here is derived from an EMBL/GenBank/DDBJ whole genome shotgun (WGS) entry which is preliminary data.</text>
</comment>
<reference evidence="2 3" key="1">
    <citation type="submission" date="2019-10" db="EMBL/GenBank/DDBJ databases">
        <authorList>
            <person name="Palmer J.M."/>
        </authorList>
    </citation>
    <scope>NUCLEOTIDE SEQUENCE [LARGE SCALE GENOMIC DNA]</scope>
    <source>
        <strain evidence="2 3">TWF696</strain>
    </source>
</reference>
<gene>
    <name evidence="2" type="ORF">TWF696_006810</name>
</gene>
<protein>
    <submittedName>
        <fullName evidence="2">Uncharacterized protein</fullName>
    </submittedName>
</protein>
<keyword evidence="3" id="KW-1185">Reference proteome</keyword>
<feature type="region of interest" description="Disordered" evidence="1">
    <location>
        <begin position="21"/>
        <end position="40"/>
    </location>
</feature>
<evidence type="ECO:0000313" key="2">
    <source>
        <dbReference type="EMBL" id="KAK6346692.1"/>
    </source>
</evidence>